<dbReference type="KEGG" id="mad:HP15_2489"/>
<sequence>MAATKNTRLFRTGIARSELDENWYHLQTMKSKYDTRL</sequence>
<evidence type="ECO:0000313" key="1">
    <source>
        <dbReference type="EMBL" id="ADP98253.1"/>
    </source>
</evidence>
<dbReference type="PATRIC" id="fig|225937.3.peg.2513"/>
<dbReference type="STRING" id="225937.HP15_2489"/>
<protein>
    <submittedName>
        <fullName evidence="1">Uncharacterized protein</fullName>
    </submittedName>
</protein>
<gene>
    <name evidence="1" type="ordered locus">HP15_2489</name>
</gene>
<name>E4PHW5_MARAH</name>
<reference evidence="1 2" key="1">
    <citation type="journal article" date="2010" name="Stand. Genomic Sci.">
        <title>Complete genome sequence of Marinobacter adhaerens type strain (HP15), a diatom-interacting marine microorganism.</title>
        <authorList>
            <person name="Gardes A."/>
            <person name="Kaeppel E."/>
            <person name="Shehzad A."/>
            <person name="Seebah S."/>
            <person name="Teeling H."/>
            <person name="Yarza P."/>
            <person name="Glockner F.O."/>
            <person name="Grossart H.P."/>
            <person name="Ullrich M.S."/>
        </authorList>
    </citation>
    <scope>NUCLEOTIDE SEQUENCE [LARGE SCALE GENOMIC DNA]</scope>
    <source>
        <strain evidence="2">DSM 23420 / HP15</strain>
    </source>
</reference>
<dbReference type="Proteomes" id="UP000007077">
    <property type="component" value="Chromosome"/>
</dbReference>
<dbReference type="EMBL" id="CP001978">
    <property type="protein sequence ID" value="ADP98253.1"/>
    <property type="molecule type" value="Genomic_DNA"/>
</dbReference>
<dbReference type="HOGENOM" id="CLU_3345594_0_0_6"/>
<proteinExistence type="predicted"/>
<reference evidence="2" key="2">
    <citation type="submission" date="2010-02" db="EMBL/GenBank/DDBJ databases">
        <title>Complete genome sequence of Marinobacter adhaerens type strain (HP15).</title>
        <authorList>
            <person name="Gaerdes A.A.M."/>
            <person name="Kaeppel E."/>
            <person name="Shezad A."/>
            <person name="Seebah S."/>
            <person name="Teeling H."/>
            <person name="Yarza P."/>
            <person name="Gloeckner F.O."/>
            <person name="Ullrich M.S."/>
        </authorList>
    </citation>
    <scope>NUCLEOTIDE SEQUENCE [LARGE SCALE GENOMIC DNA]</scope>
    <source>
        <strain evidence="2">DSM 23420 / HP15</strain>
    </source>
</reference>
<accession>E4PHW5</accession>
<organism evidence="1 2">
    <name type="scientific">Marinobacter adhaerens (strain DSM 23420 / HP15)</name>
    <dbReference type="NCBI Taxonomy" id="225937"/>
    <lineage>
        <taxon>Bacteria</taxon>
        <taxon>Pseudomonadati</taxon>
        <taxon>Pseudomonadota</taxon>
        <taxon>Gammaproteobacteria</taxon>
        <taxon>Pseudomonadales</taxon>
        <taxon>Marinobacteraceae</taxon>
        <taxon>Marinobacter</taxon>
    </lineage>
</organism>
<evidence type="ECO:0000313" key="2">
    <source>
        <dbReference type="Proteomes" id="UP000007077"/>
    </source>
</evidence>
<dbReference type="AlphaFoldDB" id="E4PHW5"/>